<organism evidence="2 3">
    <name type="scientific">Calocera cornea HHB12733</name>
    <dbReference type="NCBI Taxonomy" id="1353952"/>
    <lineage>
        <taxon>Eukaryota</taxon>
        <taxon>Fungi</taxon>
        <taxon>Dikarya</taxon>
        <taxon>Basidiomycota</taxon>
        <taxon>Agaricomycotina</taxon>
        <taxon>Dacrymycetes</taxon>
        <taxon>Dacrymycetales</taxon>
        <taxon>Dacrymycetaceae</taxon>
        <taxon>Calocera</taxon>
    </lineage>
</organism>
<protein>
    <submittedName>
        <fullName evidence="2">Uncharacterized protein</fullName>
    </submittedName>
</protein>
<accession>A0A165D7G7</accession>
<evidence type="ECO:0000313" key="2">
    <source>
        <dbReference type="EMBL" id="KZT52233.1"/>
    </source>
</evidence>
<dbReference type="EMBL" id="KV424073">
    <property type="protein sequence ID" value="KZT52233.1"/>
    <property type="molecule type" value="Genomic_DNA"/>
</dbReference>
<dbReference type="Proteomes" id="UP000076842">
    <property type="component" value="Unassembled WGS sequence"/>
</dbReference>
<keyword evidence="3" id="KW-1185">Reference proteome</keyword>
<feature type="region of interest" description="Disordered" evidence="1">
    <location>
        <begin position="198"/>
        <end position="330"/>
    </location>
</feature>
<evidence type="ECO:0000256" key="1">
    <source>
        <dbReference type="SAM" id="MobiDB-lite"/>
    </source>
</evidence>
<dbReference type="InParanoid" id="A0A165D7G7"/>
<proteinExistence type="predicted"/>
<sequence>MTTRAGSNEVSGRPCGWAGAGWVCECILRPSAPSVSARQEQAVCDELRGSNPSTHPRLLHTHPTATAPRAERPACQQHPVPSSPIAHRPFPPPNAVHIQPRVRFARSKRPPYRSASPAGARCARTRTLRAVPWVLRKGPDASARGGCDDGGLRVDPAQFALAQQHAPHRRRSLLPRPDLRRASALRLRLRLQLRLRLPLPLPPHGRPPPQPAPRLAHPRSGHPRAGPAARHPAPRPAPPRPVLHPDLGTELRFGSSRVRVRLRMELPPHPSPRRARPAMGHPRPALPRRRSLRPILRPGRAQPASPARAGRRLPRGDRTADGQWHSARGH</sequence>
<gene>
    <name evidence="2" type="ORF">CALCODRAFT_98357</name>
</gene>
<dbReference type="AlphaFoldDB" id="A0A165D7G7"/>
<name>A0A165D7G7_9BASI</name>
<reference evidence="2 3" key="1">
    <citation type="journal article" date="2016" name="Mol. Biol. Evol.">
        <title>Comparative Genomics of Early-Diverging Mushroom-Forming Fungi Provides Insights into the Origins of Lignocellulose Decay Capabilities.</title>
        <authorList>
            <person name="Nagy L.G."/>
            <person name="Riley R."/>
            <person name="Tritt A."/>
            <person name="Adam C."/>
            <person name="Daum C."/>
            <person name="Floudas D."/>
            <person name="Sun H."/>
            <person name="Yadav J.S."/>
            <person name="Pangilinan J."/>
            <person name="Larsson K.H."/>
            <person name="Matsuura K."/>
            <person name="Barry K."/>
            <person name="Labutti K."/>
            <person name="Kuo R."/>
            <person name="Ohm R.A."/>
            <person name="Bhattacharya S.S."/>
            <person name="Shirouzu T."/>
            <person name="Yoshinaga Y."/>
            <person name="Martin F.M."/>
            <person name="Grigoriev I.V."/>
            <person name="Hibbett D.S."/>
        </authorList>
    </citation>
    <scope>NUCLEOTIDE SEQUENCE [LARGE SCALE GENOMIC DNA]</scope>
    <source>
        <strain evidence="2 3">HHB12733</strain>
    </source>
</reference>
<evidence type="ECO:0000313" key="3">
    <source>
        <dbReference type="Proteomes" id="UP000076842"/>
    </source>
</evidence>
<feature type="compositionally biased region" description="Pro residues" evidence="1">
    <location>
        <begin position="199"/>
        <end position="212"/>
    </location>
</feature>